<feature type="transmembrane region" description="Helical" evidence="2">
    <location>
        <begin position="470"/>
        <end position="487"/>
    </location>
</feature>
<feature type="transmembrane region" description="Helical" evidence="2">
    <location>
        <begin position="380"/>
        <end position="398"/>
    </location>
</feature>
<evidence type="ECO:0000313" key="4">
    <source>
        <dbReference type="EMBL" id="ADK86224.1"/>
    </source>
</evidence>
<dbReference type="OrthoDB" id="9792771at2"/>
<proteinExistence type="predicted"/>
<reference evidence="4 5" key="1">
    <citation type="journal article" date="2010" name="Stand. Genomic Sci.">
        <title>Complete genome sequence of Desulfarculus baarsii type strain (2st14).</title>
        <authorList>
            <person name="Sun H."/>
            <person name="Spring S."/>
            <person name="Lapidus A."/>
            <person name="Davenport K."/>
            <person name="Del Rio T.G."/>
            <person name="Tice H."/>
            <person name="Nolan M."/>
            <person name="Copeland A."/>
            <person name="Cheng J.F."/>
            <person name="Lucas S."/>
            <person name="Tapia R."/>
            <person name="Goodwin L."/>
            <person name="Pitluck S."/>
            <person name="Ivanova N."/>
            <person name="Pagani I."/>
            <person name="Mavromatis K."/>
            <person name="Ovchinnikova G."/>
            <person name="Pati A."/>
            <person name="Chen A."/>
            <person name="Palaniappan K."/>
            <person name="Hauser L."/>
            <person name="Chang Y.J."/>
            <person name="Jeffries C.D."/>
            <person name="Detter J.C."/>
            <person name="Han C."/>
            <person name="Rohde M."/>
            <person name="Brambilla E."/>
            <person name="Goker M."/>
            <person name="Woyke T."/>
            <person name="Bristow J."/>
            <person name="Eisen J.A."/>
            <person name="Markowitz V."/>
            <person name="Hugenholtz P."/>
            <person name="Kyrpides N.C."/>
            <person name="Klenk H.P."/>
            <person name="Land M."/>
        </authorList>
    </citation>
    <scope>NUCLEOTIDE SEQUENCE [LARGE SCALE GENOMIC DNA]</scope>
    <source>
        <strain evidence="5">ATCC 33931 / DSM 2075 / LMG 7858 / VKM B-1802 / 2st14</strain>
    </source>
</reference>
<feature type="transmembrane region" description="Helical" evidence="2">
    <location>
        <begin position="109"/>
        <end position="129"/>
    </location>
</feature>
<dbReference type="InterPro" id="IPR019962">
    <property type="entry name" value="CHP03663"/>
</dbReference>
<sequence>MIKLRKGATALAAAWSALLAGAALARLWELGARAMSHDESLHAYYSHILAQSGAHHHDPMMHGPLLFQLGAALMGAFGPSDFVARLGFALLGVGLAASPLLLRRWLGDWGAFWAGALIAFSPSLLFYSRYMRNDVLFGLLCMFWLWAALGFLRTGRAKWLWPNAVAMALCFACKETVFIFGVFLGGYLLVAGLLRARRAGLSPRQEPAAQLAWLTLCMALPFAAPLVHLALGWSVLDYASQTAVWRAVIVAGALGFVAAGLAWLWLGDHAWWGGEPPELDFYDFLGPASLMWTIDLLLFGNWGRNLGGGLASGLVGSGGYWLAQHEVARGGQPWFYYPMLLAVYEFAPLILAVCAAVALARRARSPLRRQRPRPAQPLDMPIFCLAWALFGLVAYSLAGEKMPWLLAHMALPLCLLGGWWLGRFVQRLAPLKADAPLIVAGWALPLLLGVLVMIPPFAGRGLGELAHTTHWLGALAAALLLVGLALWRRPKIGWRRWAGLLALGALALVVSLNARAAWLACFVHHEQAVELLVYAHASPQLKPALARAVAASQATGRPMAHDQQTSWPMAWYLGQHAGSFIFNDPDDPRQSQASALFVGEDMAPEALQRLAGRAQTINIIRLWWPPQDYQGLGWRELADRLARPGFWRDMAAYWWARDLPGGRPEPWPLRSEMLVILPEPAAGAAATAPAPPPSTDATIADQ</sequence>
<evidence type="ECO:0000256" key="1">
    <source>
        <dbReference type="SAM" id="MobiDB-lite"/>
    </source>
</evidence>
<feature type="transmembrane region" description="Helical" evidence="2">
    <location>
        <begin position="437"/>
        <end position="458"/>
    </location>
</feature>
<feature type="transmembrane region" description="Helical" evidence="2">
    <location>
        <begin position="243"/>
        <end position="266"/>
    </location>
</feature>
<keyword evidence="2" id="KW-0472">Membrane</keyword>
<feature type="region of interest" description="Disordered" evidence="1">
    <location>
        <begin position="682"/>
        <end position="702"/>
    </location>
</feature>
<feature type="transmembrane region" description="Helical" evidence="2">
    <location>
        <begin position="164"/>
        <end position="190"/>
    </location>
</feature>
<feature type="transmembrane region" description="Helical" evidence="2">
    <location>
        <begin position="281"/>
        <end position="299"/>
    </location>
</feature>
<dbReference type="eggNOG" id="COG4745">
    <property type="taxonomic scope" value="Bacteria"/>
</dbReference>
<dbReference type="Proteomes" id="UP000009047">
    <property type="component" value="Chromosome"/>
</dbReference>
<evidence type="ECO:0000259" key="3">
    <source>
        <dbReference type="Pfam" id="PF13231"/>
    </source>
</evidence>
<evidence type="ECO:0000256" key="2">
    <source>
        <dbReference type="SAM" id="Phobius"/>
    </source>
</evidence>
<dbReference type="EMBL" id="CP002085">
    <property type="protein sequence ID" value="ADK86224.1"/>
    <property type="molecule type" value="Genomic_DNA"/>
</dbReference>
<feature type="transmembrane region" description="Helical" evidence="2">
    <location>
        <begin position="306"/>
        <end position="323"/>
    </location>
</feature>
<name>E1QMI1_DESB2</name>
<gene>
    <name evidence="4" type="ordered locus">Deba_2871</name>
</gene>
<keyword evidence="2" id="KW-0812">Transmembrane</keyword>
<feature type="transmembrane region" description="Helical" evidence="2">
    <location>
        <begin position="335"/>
        <end position="359"/>
    </location>
</feature>
<dbReference type="PANTHER" id="PTHR41710:SF2">
    <property type="entry name" value="GLYCOSYL TRANSFERASE FAMILY 39_83 DOMAIN-CONTAINING PROTEIN"/>
    <property type="match status" value="1"/>
</dbReference>
<feature type="transmembrane region" description="Helical" evidence="2">
    <location>
        <begin position="499"/>
        <end position="518"/>
    </location>
</feature>
<dbReference type="AlphaFoldDB" id="E1QMI1"/>
<dbReference type="Pfam" id="PF13231">
    <property type="entry name" value="PMT_2"/>
    <property type="match status" value="1"/>
</dbReference>
<keyword evidence="5" id="KW-1185">Reference proteome</keyword>
<dbReference type="HOGENOM" id="CLU_021313_0_0_7"/>
<dbReference type="InterPro" id="IPR038731">
    <property type="entry name" value="RgtA/B/C-like"/>
</dbReference>
<feature type="transmembrane region" description="Helical" evidence="2">
    <location>
        <begin position="135"/>
        <end position="152"/>
    </location>
</feature>
<dbReference type="NCBIfam" id="TIGR03663">
    <property type="entry name" value="flippase activity-associated protein Agl23"/>
    <property type="match status" value="1"/>
</dbReference>
<keyword evidence="2" id="KW-1133">Transmembrane helix</keyword>
<dbReference type="PANTHER" id="PTHR41710">
    <property type="entry name" value="GLYCOSYL TRANSFERASE, FAMILY 39"/>
    <property type="match status" value="1"/>
</dbReference>
<dbReference type="KEGG" id="dbr:Deba_2871"/>
<accession>E1QMI1</accession>
<feature type="transmembrane region" description="Helical" evidence="2">
    <location>
        <begin position="210"/>
        <end position="231"/>
    </location>
</feature>
<protein>
    <recommendedName>
        <fullName evidence="3">Glycosyltransferase RgtA/B/C/D-like domain-containing protein</fullName>
    </recommendedName>
</protein>
<feature type="transmembrane region" description="Helical" evidence="2">
    <location>
        <begin position="404"/>
        <end position="425"/>
    </location>
</feature>
<feature type="domain" description="Glycosyltransferase RgtA/B/C/D-like" evidence="3">
    <location>
        <begin position="62"/>
        <end position="195"/>
    </location>
</feature>
<organism evidence="4 5">
    <name type="scientific">Desulfarculus baarsii (strain ATCC 33931 / DSM 2075 / LMG 7858 / VKM B-1802 / 2st14)</name>
    <dbReference type="NCBI Taxonomy" id="644282"/>
    <lineage>
        <taxon>Bacteria</taxon>
        <taxon>Pseudomonadati</taxon>
        <taxon>Thermodesulfobacteriota</taxon>
        <taxon>Desulfarculia</taxon>
        <taxon>Desulfarculales</taxon>
        <taxon>Desulfarculaceae</taxon>
        <taxon>Desulfarculus</taxon>
    </lineage>
</organism>
<feature type="transmembrane region" description="Helical" evidence="2">
    <location>
        <begin position="82"/>
        <end position="102"/>
    </location>
</feature>
<dbReference type="RefSeq" id="WP_013259662.1">
    <property type="nucleotide sequence ID" value="NC_014365.1"/>
</dbReference>
<dbReference type="STRING" id="644282.Deba_2871"/>
<evidence type="ECO:0000313" key="5">
    <source>
        <dbReference type="Proteomes" id="UP000009047"/>
    </source>
</evidence>